<dbReference type="Proteomes" id="UP000004703">
    <property type="component" value="Chromosome"/>
</dbReference>
<comment type="caution">
    <text evidence="1">The sequence shown here is derived from an EMBL/GenBank/DDBJ whole genome shotgun (WGS) entry which is preliminary data.</text>
</comment>
<sequence length="35" mass="4016">MRPIAIRTNFPAHGDNRVSTVGLIPVIYKHRELSR</sequence>
<reference evidence="1 2" key="1">
    <citation type="submission" date="2008-01" db="EMBL/GenBank/DDBJ databases">
        <authorList>
            <person name="Wagner-Dobler I."/>
            <person name="Ferriera S."/>
            <person name="Johnson J."/>
            <person name="Kravitz S."/>
            <person name="Beeson K."/>
            <person name="Sutton G."/>
            <person name="Rogers Y.-H."/>
            <person name="Friedman R."/>
            <person name="Frazier M."/>
            <person name="Venter J.C."/>
        </authorList>
    </citation>
    <scope>NUCLEOTIDE SEQUENCE [LARGE SCALE GENOMIC DNA]</scope>
    <source>
        <strain evidence="2">DSM 17067 / NCIMB 14079 / DFL-11</strain>
    </source>
</reference>
<gene>
    <name evidence="1" type="ORF">SADFL11_00014430</name>
</gene>
<dbReference type="EMBL" id="ACCU02000004">
    <property type="protein sequence ID" value="RMX61781.1"/>
    <property type="molecule type" value="Genomic_DNA"/>
</dbReference>
<evidence type="ECO:0000313" key="2">
    <source>
        <dbReference type="Proteomes" id="UP000004703"/>
    </source>
</evidence>
<reference evidence="1 2" key="2">
    <citation type="submission" date="2013-04" db="EMBL/GenBank/DDBJ databases">
        <authorList>
            <person name="Fiebig A."/>
            <person name="Pradella S."/>
            <person name="Wagner-Doebler I."/>
        </authorList>
    </citation>
    <scope>NUCLEOTIDE SEQUENCE [LARGE SCALE GENOMIC DNA]</scope>
    <source>
        <strain evidence="2">DSM 17067 / NCIMB 14079 / DFL-11</strain>
    </source>
</reference>
<protein>
    <submittedName>
        <fullName evidence="1">Uncharacterized protein</fullName>
    </submittedName>
</protein>
<evidence type="ECO:0000313" key="1">
    <source>
        <dbReference type="EMBL" id="RMX61781.1"/>
    </source>
</evidence>
<accession>A0A5E8UXE0</accession>
<dbReference type="AlphaFoldDB" id="A0A5E8UXE0"/>
<proteinExistence type="predicted"/>
<name>A0A5E8UXE0_ROSAD</name>
<organism evidence="1 2">
    <name type="scientific">Roseibium alexandrii (strain DSM 17067 / NCIMB 14079 / DFL-11)</name>
    <name type="common">Labrenzia alexandrii</name>
    <dbReference type="NCBI Taxonomy" id="244592"/>
    <lineage>
        <taxon>Bacteria</taxon>
        <taxon>Pseudomonadati</taxon>
        <taxon>Pseudomonadota</taxon>
        <taxon>Alphaproteobacteria</taxon>
        <taxon>Hyphomicrobiales</taxon>
        <taxon>Stappiaceae</taxon>
        <taxon>Roseibium</taxon>
    </lineage>
</organism>